<reference evidence="3" key="1">
    <citation type="submission" date="2023-07" db="EMBL/GenBank/DDBJ databases">
        <title>Genomic Encyclopedia of Type Strains, Phase IV (KMG-IV): sequencing the most valuable type-strain genomes for metagenomic binning, comparative biology and taxonomic classification.</title>
        <authorList>
            <person name="Goeker M."/>
        </authorList>
    </citation>
    <scope>NUCLEOTIDE SEQUENCE</scope>
    <source>
        <strain evidence="3">DSM 23947</strain>
    </source>
</reference>
<evidence type="ECO:0000259" key="2">
    <source>
        <dbReference type="Pfam" id="PF00535"/>
    </source>
</evidence>
<dbReference type="PANTHER" id="PTHR11675">
    <property type="entry name" value="N-ACETYLGALACTOSAMINYLTRANSFERASE"/>
    <property type="match status" value="1"/>
</dbReference>
<dbReference type="PANTHER" id="PTHR11675:SF126">
    <property type="entry name" value="RICIN B LECTIN DOMAIN-CONTAINING PROTEIN"/>
    <property type="match status" value="1"/>
</dbReference>
<accession>A0AAJ1SXM0</accession>
<evidence type="ECO:0000313" key="4">
    <source>
        <dbReference type="Proteomes" id="UP001237207"/>
    </source>
</evidence>
<evidence type="ECO:0000313" key="3">
    <source>
        <dbReference type="EMBL" id="MDQ0214454.1"/>
    </source>
</evidence>
<dbReference type="InterPro" id="IPR001173">
    <property type="entry name" value="Glyco_trans_2-like"/>
</dbReference>
<dbReference type="EMBL" id="JAUSUC010000007">
    <property type="protein sequence ID" value="MDQ0214454.1"/>
    <property type="molecule type" value="Genomic_DNA"/>
</dbReference>
<sequence length="292" mass="33545">MENTSPLISIIIPAKNEGDNVRTTLHSLYSTKSNYSFETIVINDGSTDNCCDFLRTDPKFQVNLIHTSGIGPANARNLGAKNALGDFLFFCDAHLEFEDWWIDHLLEPMITGKTDAITPAIGSINDANFIGYGQTLTSNLRTIWNGKQNECFETAVLPGGCFAIKKTTFFAVGGFETGFNKWGYEDVELSIKLWLFGHSCHVQPNVKILHRFRESHPYEAIYEDFYYNFLRTAFLHFSTSQIQKCKKLVVHGDPEKIEKQLLNTGITKQRESYFQKRKYTADWYFRKFKIHF</sequence>
<protein>
    <submittedName>
        <fullName evidence="3">Glycosyltransferase involved in cell wall biosynthesis</fullName>
    </submittedName>
</protein>
<dbReference type="AlphaFoldDB" id="A0AAJ1SXM0"/>
<proteinExistence type="predicted"/>
<evidence type="ECO:0000256" key="1">
    <source>
        <dbReference type="ARBA" id="ARBA00023157"/>
    </source>
</evidence>
<gene>
    <name evidence="3" type="ORF">J2S13_000850</name>
</gene>
<name>A0AAJ1SXM0_9BACI</name>
<dbReference type="InterPro" id="IPR029044">
    <property type="entry name" value="Nucleotide-diphossugar_trans"/>
</dbReference>
<dbReference type="Proteomes" id="UP001237207">
    <property type="component" value="Unassembled WGS sequence"/>
</dbReference>
<keyword evidence="4" id="KW-1185">Reference proteome</keyword>
<keyword evidence="1" id="KW-1015">Disulfide bond</keyword>
<dbReference type="GO" id="GO:0004653">
    <property type="term" value="F:polypeptide N-acetylgalactosaminyltransferase activity"/>
    <property type="evidence" value="ECO:0007669"/>
    <property type="project" value="TreeGrafter"/>
</dbReference>
<dbReference type="RefSeq" id="WP_307256444.1">
    <property type="nucleotide sequence ID" value="NZ_JAUSUC010000007.1"/>
</dbReference>
<dbReference type="GO" id="GO:0006493">
    <property type="term" value="P:protein O-linked glycosylation"/>
    <property type="evidence" value="ECO:0007669"/>
    <property type="project" value="TreeGrafter"/>
</dbReference>
<dbReference type="Pfam" id="PF00535">
    <property type="entry name" value="Glycos_transf_2"/>
    <property type="match status" value="1"/>
</dbReference>
<comment type="caution">
    <text evidence="3">The sequence shown here is derived from an EMBL/GenBank/DDBJ whole genome shotgun (WGS) entry which is preliminary data.</text>
</comment>
<dbReference type="SUPFAM" id="SSF53448">
    <property type="entry name" value="Nucleotide-diphospho-sugar transferases"/>
    <property type="match status" value="1"/>
</dbReference>
<feature type="domain" description="Glycosyltransferase 2-like" evidence="2">
    <location>
        <begin position="9"/>
        <end position="166"/>
    </location>
</feature>
<dbReference type="Gene3D" id="3.90.550.10">
    <property type="entry name" value="Spore Coat Polysaccharide Biosynthesis Protein SpsA, Chain A"/>
    <property type="match status" value="1"/>
</dbReference>
<organism evidence="3 4">
    <name type="scientific">Oikeobacillus pervagus</name>
    <dbReference type="NCBI Taxonomy" id="1325931"/>
    <lineage>
        <taxon>Bacteria</taxon>
        <taxon>Bacillati</taxon>
        <taxon>Bacillota</taxon>
        <taxon>Bacilli</taxon>
        <taxon>Bacillales</taxon>
        <taxon>Bacillaceae</taxon>
        <taxon>Oikeobacillus</taxon>
    </lineage>
</organism>